<keyword evidence="6 8" id="KW-0472">Membrane</keyword>
<evidence type="ECO:0000256" key="1">
    <source>
        <dbReference type="ARBA" id="ARBA00004141"/>
    </source>
</evidence>
<dbReference type="EMBL" id="JAAIUW010000005">
    <property type="protein sequence ID" value="KAF7829897.1"/>
    <property type="molecule type" value="Genomic_DNA"/>
</dbReference>
<proteinExistence type="inferred from homology"/>
<feature type="signal peptide" evidence="9">
    <location>
        <begin position="1"/>
        <end position="27"/>
    </location>
</feature>
<dbReference type="Pfam" id="PF01553">
    <property type="entry name" value="Acyltransferase"/>
    <property type="match status" value="1"/>
</dbReference>
<keyword evidence="3 11" id="KW-0808">Transferase</keyword>
<feature type="domain" description="Phospholipid/glycerol acyltransferase" evidence="10">
    <location>
        <begin position="348"/>
        <end position="449"/>
    </location>
</feature>
<comment type="similarity">
    <text evidence="2">Belongs to the GPAT/DAPAT family.</text>
</comment>
<dbReference type="GO" id="GO:0016020">
    <property type="term" value="C:membrane"/>
    <property type="evidence" value="ECO:0007669"/>
    <property type="project" value="UniProtKB-SubCell"/>
</dbReference>
<comment type="subcellular location">
    <subcellularLocation>
        <location evidence="1">Membrane</location>
        <topology evidence="1">Multi-pass membrane protein</topology>
    </subcellularLocation>
</comment>
<gene>
    <name evidence="11" type="ORF">G2W53_012230</name>
</gene>
<evidence type="ECO:0000256" key="6">
    <source>
        <dbReference type="ARBA" id="ARBA00023136"/>
    </source>
</evidence>
<comment type="caution">
    <text evidence="11">The sequence shown here is derived from an EMBL/GenBank/DDBJ whole genome shotgun (WGS) entry which is preliminary data.</text>
</comment>
<dbReference type="SUPFAM" id="SSF69593">
    <property type="entry name" value="Glycerol-3-phosphate (1)-acyltransferase"/>
    <property type="match status" value="1"/>
</dbReference>
<name>A0A834WPK1_9FABA</name>
<dbReference type="OrthoDB" id="1854593at2759"/>
<dbReference type="PANTHER" id="PTHR15486">
    <property type="entry name" value="ANCIENT UBIQUITOUS PROTEIN"/>
    <property type="match status" value="1"/>
</dbReference>
<dbReference type="AlphaFoldDB" id="A0A834WPK1"/>
<dbReference type="InterPro" id="IPR002123">
    <property type="entry name" value="Plipid/glycerol_acylTrfase"/>
</dbReference>
<evidence type="ECO:0000256" key="7">
    <source>
        <dbReference type="ARBA" id="ARBA00023315"/>
    </source>
</evidence>
<feature type="transmembrane region" description="Helical" evidence="8">
    <location>
        <begin position="77"/>
        <end position="105"/>
    </location>
</feature>
<dbReference type="SMART" id="SM00563">
    <property type="entry name" value="PlsC"/>
    <property type="match status" value="1"/>
</dbReference>
<dbReference type="GO" id="GO:0090447">
    <property type="term" value="F:glycerol-3-phosphate 2-O-acyltransferase activity"/>
    <property type="evidence" value="ECO:0007669"/>
    <property type="project" value="TreeGrafter"/>
</dbReference>
<feature type="chain" id="PRO_5032732470" evidence="9">
    <location>
        <begin position="28"/>
        <end position="551"/>
    </location>
</feature>
<evidence type="ECO:0000259" key="10">
    <source>
        <dbReference type="SMART" id="SM00563"/>
    </source>
</evidence>
<reference evidence="11" key="1">
    <citation type="submission" date="2020-09" db="EMBL/GenBank/DDBJ databases">
        <title>Genome-Enabled Discovery of Anthraquinone Biosynthesis in Senna tora.</title>
        <authorList>
            <person name="Kang S.-H."/>
            <person name="Pandey R.P."/>
            <person name="Lee C.-M."/>
            <person name="Sim J.-S."/>
            <person name="Jeong J.-T."/>
            <person name="Choi B.-S."/>
            <person name="Jung M."/>
            <person name="Ginzburg D."/>
            <person name="Zhao K."/>
            <person name="Won S.Y."/>
            <person name="Oh T.-J."/>
            <person name="Yu Y."/>
            <person name="Kim N.-H."/>
            <person name="Lee O.R."/>
            <person name="Lee T.-H."/>
            <person name="Bashyal P."/>
            <person name="Kim T.-S."/>
            <person name="Lee W.-H."/>
            <person name="Kawkins C."/>
            <person name="Kim C.-K."/>
            <person name="Kim J.S."/>
            <person name="Ahn B.O."/>
            <person name="Rhee S.Y."/>
            <person name="Sohng J.K."/>
        </authorList>
    </citation>
    <scope>NUCLEOTIDE SEQUENCE</scope>
    <source>
        <tissue evidence="11">Leaf</tissue>
    </source>
</reference>
<dbReference type="Proteomes" id="UP000634136">
    <property type="component" value="Unassembled WGS sequence"/>
</dbReference>
<dbReference type="GO" id="GO:0010143">
    <property type="term" value="P:cutin biosynthetic process"/>
    <property type="evidence" value="ECO:0007669"/>
    <property type="project" value="TreeGrafter"/>
</dbReference>
<evidence type="ECO:0000256" key="8">
    <source>
        <dbReference type="SAM" id="Phobius"/>
    </source>
</evidence>
<dbReference type="InterPro" id="IPR056462">
    <property type="entry name" value="HAD_RAM2/GPAT1-8"/>
</dbReference>
<keyword evidence="4 8" id="KW-0812">Transmembrane</keyword>
<evidence type="ECO:0000313" key="11">
    <source>
        <dbReference type="EMBL" id="KAF7829897.1"/>
    </source>
</evidence>
<evidence type="ECO:0000256" key="3">
    <source>
        <dbReference type="ARBA" id="ARBA00022679"/>
    </source>
</evidence>
<protein>
    <submittedName>
        <fullName evidence="11">Putative glycerol-3-phosphate acyltransferase 2</fullName>
    </submittedName>
</protein>
<sequence>MAGSRFPSKVFLFLSKLVLRTLPRTSSSYNSSYPTRNNMEKSISHLVFKSQQLLSKDDILVFDLEGAVLRSPSLFPYFMLVAFEAGGFLRSLLLLLSYPLVWVLGEKQNMGLKIMVFLSFFGIKKESFRIGASVLPKFFLEDVGCEGFEGVMRFERKVGTSMMPRIMVENFMKEYLGAECVVAAELKSLCGYFLGVVEDINSNTEDPLLVQLKEKKLVTTHTHHNHKVIAITSPKKYVDHHTLFSHYCKEAYLVRDAEKRKWGVLPRDRYPKPLIFHDGRLALRPTPWCCVAMLMWLPLGLCICLMRFTLGLLLPFKTSAPILAFSGTRTTVQYHSYNKASSSKGKGMLYVCNHRTLVDPLYISYALDQPVSAVTYSLSRFNEVLAPIRAIRLKRDREEDRKRMEELLRQGNLVVCPEGTTCREPYLLRFSPLFAELTHDIVPVALDVKVSMFYGTTASGHKCLDPVFHFLNPTPSYSIQFLERIDESSTCQAGGKSRIEVANHVQSEIGKALGFVCTSFTRKHKYMILAGNEGIAASSHSGKPTSTCMCH</sequence>
<keyword evidence="7 11" id="KW-0012">Acyltransferase</keyword>
<organism evidence="11 12">
    <name type="scientific">Senna tora</name>
    <dbReference type="NCBI Taxonomy" id="362788"/>
    <lineage>
        <taxon>Eukaryota</taxon>
        <taxon>Viridiplantae</taxon>
        <taxon>Streptophyta</taxon>
        <taxon>Embryophyta</taxon>
        <taxon>Tracheophyta</taxon>
        <taxon>Spermatophyta</taxon>
        <taxon>Magnoliopsida</taxon>
        <taxon>eudicotyledons</taxon>
        <taxon>Gunneridae</taxon>
        <taxon>Pentapetalae</taxon>
        <taxon>rosids</taxon>
        <taxon>fabids</taxon>
        <taxon>Fabales</taxon>
        <taxon>Fabaceae</taxon>
        <taxon>Caesalpinioideae</taxon>
        <taxon>Cassia clade</taxon>
        <taxon>Senna</taxon>
    </lineage>
</organism>
<evidence type="ECO:0000256" key="2">
    <source>
        <dbReference type="ARBA" id="ARBA00007937"/>
    </source>
</evidence>
<evidence type="ECO:0000256" key="9">
    <source>
        <dbReference type="SAM" id="SignalP"/>
    </source>
</evidence>
<dbReference type="PANTHER" id="PTHR15486:SF65">
    <property type="entry name" value="GLYCEROL-3-PHOSPHATE ACYLTRANSFERASE"/>
    <property type="match status" value="1"/>
</dbReference>
<keyword evidence="12" id="KW-1185">Reference proteome</keyword>
<dbReference type="CDD" id="cd06551">
    <property type="entry name" value="LPLAT"/>
    <property type="match status" value="1"/>
</dbReference>
<evidence type="ECO:0000256" key="4">
    <source>
        <dbReference type="ARBA" id="ARBA00022692"/>
    </source>
</evidence>
<dbReference type="GO" id="GO:0016791">
    <property type="term" value="F:phosphatase activity"/>
    <property type="evidence" value="ECO:0007669"/>
    <property type="project" value="TreeGrafter"/>
</dbReference>
<keyword evidence="5 8" id="KW-1133">Transmembrane helix</keyword>
<feature type="transmembrane region" description="Helical" evidence="8">
    <location>
        <begin position="288"/>
        <end position="314"/>
    </location>
</feature>
<keyword evidence="9" id="KW-0732">Signal</keyword>
<dbReference type="Pfam" id="PF23270">
    <property type="entry name" value="HAD_RAM2_N"/>
    <property type="match status" value="1"/>
</dbReference>
<evidence type="ECO:0000313" key="12">
    <source>
        <dbReference type="Proteomes" id="UP000634136"/>
    </source>
</evidence>
<evidence type="ECO:0000256" key="5">
    <source>
        <dbReference type="ARBA" id="ARBA00022989"/>
    </source>
</evidence>
<accession>A0A834WPK1</accession>